<dbReference type="Gene3D" id="3.40.50.150">
    <property type="entry name" value="Vaccinia Virus protein VP39"/>
    <property type="match status" value="1"/>
</dbReference>
<name>A0A940NNR0_9BACI</name>
<dbReference type="GO" id="GO:0008990">
    <property type="term" value="F:rRNA (guanine-N2-)-methyltransferase activity"/>
    <property type="evidence" value="ECO:0007669"/>
    <property type="project" value="InterPro"/>
</dbReference>
<dbReference type="RefSeq" id="WP_209402253.1">
    <property type="nucleotide sequence ID" value="NZ_JAGIYQ010000002.1"/>
</dbReference>
<dbReference type="AlphaFoldDB" id="A0A940NNR0"/>
<dbReference type="SUPFAM" id="SSF53335">
    <property type="entry name" value="S-adenosyl-L-methionine-dependent methyltransferases"/>
    <property type="match status" value="1"/>
</dbReference>
<dbReference type="PANTHER" id="PTHR36112">
    <property type="entry name" value="RIBOSOMAL RNA SMALL SUBUNIT METHYLTRANSFERASE J"/>
    <property type="match status" value="1"/>
</dbReference>
<dbReference type="EMBL" id="JAGIYQ010000002">
    <property type="protein sequence ID" value="MBP0724091.1"/>
    <property type="molecule type" value="Genomic_DNA"/>
</dbReference>
<keyword evidence="1" id="KW-0808">Transferase</keyword>
<gene>
    <name evidence="1" type="ORF">J5Y03_02700</name>
</gene>
<proteinExistence type="predicted"/>
<keyword evidence="2" id="KW-1185">Reference proteome</keyword>
<protein>
    <submittedName>
        <fullName evidence="1">Class I SAM-dependent methyltransferase</fullName>
        <ecNumber evidence="1">2.1.1.-</ecNumber>
    </submittedName>
</protein>
<accession>A0A940NNR0</accession>
<dbReference type="Proteomes" id="UP000682134">
    <property type="component" value="Unassembled WGS sequence"/>
</dbReference>
<organism evidence="1 2">
    <name type="scientific">Gottfriedia endophytica</name>
    <dbReference type="NCBI Taxonomy" id="2820819"/>
    <lineage>
        <taxon>Bacteria</taxon>
        <taxon>Bacillati</taxon>
        <taxon>Bacillota</taxon>
        <taxon>Bacilli</taxon>
        <taxon>Bacillales</taxon>
        <taxon>Bacillaceae</taxon>
        <taxon>Gottfriedia</taxon>
    </lineage>
</organism>
<reference evidence="1" key="1">
    <citation type="submission" date="2021-04" db="EMBL/GenBank/DDBJ databases">
        <title>Genome seq and assembly of Bacillus sp.</title>
        <authorList>
            <person name="Chhetri G."/>
        </authorList>
    </citation>
    <scope>NUCLEOTIDE SEQUENCE</scope>
    <source>
        <strain evidence="1">RG28</strain>
    </source>
</reference>
<dbReference type="InterPro" id="IPR007536">
    <property type="entry name" value="16SrRNA_methylTrfase_J"/>
</dbReference>
<dbReference type="Pfam" id="PF04445">
    <property type="entry name" value="SAM_MT"/>
    <property type="match status" value="1"/>
</dbReference>
<comment type="caution">
    <text evidence="1">The sequence shown here is derived from an EMBL/GenBank/DDBJ whole genome shotgun (WGS) entry which is preliminary data.</text>
</comment>
<evidence type="ECO:0000313" key="2">
    <source>
        <dbReference type="Proteomes" id="UP000682134"/>
    </source>
</evidence>
<evidence type="ECO:0000313" key="1">
    <source>
        <dbReference type="EMBL" id="MBP0724091.1"/>
    </source>
</evidence>
<dbReference type="EC" id="2.1.1.-" evidence="1"/>
<sequence length="257" mass="29587">MIVTTCLRPDNSIIDRAIGVAKDLDTTFEKRNDLSIAEMHNVFNSPILVVGKKRLELFTQHSNEPFFFHPNSAVFRIRRLLNGEHDPFCDACSLEEGDSLLDCTLGLASDSIVASFRVGEKGRVIGLEKNKTIAYIVKEGIKTDQQNIENWNEILNRIEVNHVDHLAFLKKQKDNSIDVIYFDPMFQEEINESNGIKKIKPLAEYDSILEETIEEAKRVASKKVVLKDHFRSDRFKKYGFHQLIRKSAQFHFGYIEL</sequence>
<dbReference type="InterPro" id="IPR029063">
    <property type="entry name" value="SAM-dependent_MTases_sf"/>
</dbReference>
<dbReference type="PANTHER" id="PTHR36112:SF1">
    <property type="entry name" value="RIBOSOMAL RNA SMALL SUBUNIT METHYLTRANSFERASE J"/>
    <property type="match status" value="1"/>
</dbReference>
<keyword evidence="1" id="KW-0489">Methyltransferase</keyword>